<evidence type="ECO:0000256" key="2">
    <source>
        <dbReference type="ARBA" id="ARBA00007369"/>
    </source>
</evidence>
<sequence length="98" mass="10538">MPHSMLQLYGKHVVFCYIAVGLGSPETARCMEDNYLPTPCQVGGRPCGSEVGCCAAPGVCCDSESCVLDPDCLGESPYHSPELLMHLLHFATRGQGEY</sequence>
<dbReference type="PRINTS" id="PR00831">
    <property type="entry name" value="NEUROPHYSIN"/>
</dbReference>
<reference evidence="6" key="1">
    <citation type="submission" date="2025-08" db="UniProtKB">
        <authorList>
            <consortium name="Ensembl"/>
        </authorList>
    </citation>
    <scope>IDENTIFICATION</scope>
</reference>
<keyword evidence="5" id="KW-1015">Disulfide bond</keyword>
<dbReference type="OMA" id="ARCMEDN"/>
<dbReference type="SUPFAM" id="SSF49606">
    <property type="entry name" value="Neurophysin II"/>
    <property type="match status" value="1"/>
</dbReference>
<evidence type="ECO:0000256" key="5">
    <source>
        <dbReference type="ARBA" id="ARBA00023157"/>
    </source>
</evidence>
<evidence type="ECO:0000313" key="7">
    <source>
        <dbReference type="Proteomes" id="UP000472277"/>
    </source>
</evidence>
<dbReference type="Pfam" id="PF00184">
    <property type="entry name" value="Hormone_5"/>
    <property type="match status" value="1"/>
</dbReference>
<evidence type="ECO:0000256" key="3">
    <source>
        <dbReference type="ARBA" id="ARBA00022525"/>
    </source>
</evidence>
<dbReference type="GO" id="GO:0030141">
    <property type="term" value="C:secretory granule"/>
    <property type="evidence" value="ECO:0007669"/>
    <property type="project" value="TreeGrafter"/>
</dbReference>
<dbReference type="Gene3D" id="2.60.9.10">
    <property type="entry name" value="Neurohypophysial hormone domain"/>
    <property type="match status" value="1"/>
</dbReference>
<dbReference type="GeneTree" id="ENSGT00990000212022"/>
<keyword evidence="4" id="KW-0732">Signal</keyword>
<protein>
    <submittedName>
        <fullName evidence="6">Uncharacterized protein</fullName>
    </submittedName>
</protein>
<keyword evidence="3" id="KW-0964">Secreted</keyword>
<reference evidence="6" key="2">
    <citation type="submission" date="2025-09" db="UniProtKB">
        <authorList>
            <consortium name="Ensembl"/>
        </authorList>
    </citation>
    <scope>IDENTIFICATION</scope>
</reference>
<dbReference type="Proteomes" id="UP000472277">
    <property type="component" value="Chromosome 9"/>
</dbReference>
<accession>A0A673YVZ6</accession>
<evidence type="ECO:0000256" key="1">
    <source>
        <dbReference type="ARBA" id="ARBA00004613"/>
    </source>
</evidence>
<comment type="subcellular location">
    <subcellularLocation>
        <location evidence="1">Secreted</location>
    </subcellularLocation>
</comment>
<dbReference type="GO" id="GO:0005185">
    <property type="term" value="F:neurohypophyseal hormone activity"/>
    <property type="evidence" value="ECO:0007669"/>
    <property type="project" value="InterPro"/>
</dbReference>
<dbReference type="PANTHER" id="PTHR11681:SF13">
    <property type="entry name" value="VASOPRESSIN-NEUROPHYSIN 2-COPEPTIN PRECURSOR"/>
    <property type="match status" value="1"/>
</dbReference>
<dbReference type="InterPro" id="IPR000981">
    <property type="entry name" value="Neurhyp_horm"/>
</dbReference>
<proteinExistence type="inferred from homology"/>
<dbReference type="InParanoid" id="A0A673YVZ6"/>
<dbReference type="InterPro" id="IPR036387">
    <property type="entry name" value="Neurhyp_horm_dom_sf"/>
</dbReference>
<organism evidence="6 7">
    <name type="scientific">Salmo trutta</name>
    <name type="common">Brown trout</name>
    <dbReference type="NCBI Taxonomy" id="8032"/>
    <lineage>
        <taxon>Eukaryota</taxon>
        <taxon>Metazoa</taxon>
        <taxon>Chordata</taxon>
        <taxon>Craniata</taxon>
        <taxon>Vertebrata</taxon>
        <taxon>Euteleostomi</taxon>
        <taxon>Actinopterygii</taxon>
        <taxon>Neopterygii</taxon>
        <taxon>Teleostei</taxon>
        <taxon>Protacanthopterygii</taxon>
        <taxon>Salmoniformes</taxon>
        <taxon>Salmonidae</taxon>
        <taxon>Salmoninae</taxon>
        <taxon>Salmo</taxon>
    </lineage>
</organism>
<evidence type="ECO:0000313" key="6">
    <source>
        <dbReference type="Ensembl" id="ENSSTUP00000038285.1"/>
    </source>
</evidence>
<dbReference type="SMART" id="SM00003">
    <property type="entry name" value="NH"/>
    <property type="match status" value="1"/>
</dbReference>
<dbReference type="GO" id="GO:0005615">
    <property type="term" value="C:extracellular space"/>
    <property type="evidence" value="ECO:0007669"/>
    <property type="project" value="TreeGrafter"/>
</dbReference>
<dbReference type="PANTHER" id="PTHR11681">
    <property type="entry name" value="NEUROPHYSIN"/>
    <property type="match status" value="1"/>
</dbReference>
<comment type="similarity">
    <text evidence="2">Belongs to the vasopressin/oxytocin family.</text>
</comment>
<dbReference type="Ensembl" id="ENSSTUT00000040019.1">
    <property type="protein sequence ID" value="ENSSTUP00000038285.1"/>
    <property type="gene ID" value="ENSSTUG00000016327.1"/>
</dbReference>
<dbReference type="AlphaFoldDB" id="A0A673YVZ6"/>
<name>A0A673YVZ6_SALTR</name>
<evidence type="ECO:0000256" key="4">
    <source>
        <dbReference type="ARBA" id="ARBA00022729"/>
    </source>
</evidence>
<keyword evidence="7" id="KW-1185">Reference proteome</keyword>